<dbReference type="Proteomes" id="UP000218968">
    <property type="component" value="Chromosome"/>
</dbReference>
<evidence type="ECO:0000313" key="2">
    <source>
        <dbReference type="EMBL" id="ATD66801.1"/>
    </source>
</evidence>
<protein>
    <recommendedName>
        <fullName evidence="1">BLUF domain-containing protein</fullName>
    </recommendedName>
</protein>
<sequence length="155" mass="16656">MIRQLLYRSGQLCEFTGSDMAGLLRRARDFNAGRGIGGMLLFHDGLFMQVLEGPAAAVDALYARIAADVRHCEVRLLVRTERAAALLPGVPMAWAETPPDGDAPVFPRLENDRRALDLLARAGGDRIATAMRGFLQGAAVPEGGLGCARVAERVL</sequence>
<name>A0A290XCK0_9GAMM</name>
<accession>A0A290XCK0</accession>
<evidence type="ECO:0000313" key="3">
    <source>
        <dbReference type="Proteomes" id="UP000218968"/>
    </source>
</evidence>
<gene>
    <name evidence="2" type="ORF">CNR27_04520</name>
</gene>
<organism evidence="2 3">
    <name type="scientific">Luteimonas chenhongjianii</name>
    <dbReference type="NCBI Taxonomy" id="2006110"/>
    <lineage>
        <taxon>Bacteria</taxon>
        <taxon>Pseudomonadati</taxon>
        <taxon>Pseudomonadota</taxon>
        <taxon>Gammaproteobacteria</taxon>
        <taxon>Lysobacterales</taxon>
        <taxon>Lysobacteraceae</taxon>
        <taxon>Luteimonas</taxon>
    </lineage>
</organism>
<dbReference type="OrthoDB" id="557705at2"/>
<dbReference type="SMART" id="SM01034">
    <property type="entry name" value="BLUF"/>
    <property type="match status" value="1"/>
</dbReference>
<dbReference type="AlphaFoldDB" id="A0A290XCK0"/>
<dbReference type="InterPro" id="IPR036046">
    <property type="entry name" value="Acylphosphatase-like_dom_sf"/>
</dbReference>
<evidence type="ECO:0000259" key="1">
    <source>
        <dbReference type="PROSITE" id="PS50925"/>
    </source>
</evidence>
<proteinExistence type="predicted"/>
<keyword evidence="3" id="KW-1185">Reference proteome</keyword>
<dbReference type="GO" id="GO:0009882">
    <property type="term" value="F:blue light photoreceptor activity"/>
    <property type="evidence" value="ECO:0007669"/>
    <property type="project" value="InterPro"/>
</dbReference>
<dbReference type="GO" id="GO:0071949">
    <property type="term" value="F:FAD binding"/>
    <property type="evidence" value="ECO:0007669"/>
    <property type="project" value="InterPro"/>
</dbReference>
<dbReference type="KEGG" id="lum:CNR27_04520"/>
<dbReference type="EMBL" id="CP023406">
    <property type="protein sequence ID" value="ATD66801.1"/>
    <property type="molecule type" value="Genomic_DNA"/>
</dbReference>
<dbReference type="PROSITE" id="PS50925">
    <property type="entry name" value="BLUF"/>
    <property type="match status" value="1"/>
</dbReference>
<dbReference type="InterPro" id="IPR007024">
    <property type="entry name" value="BLUF_domain"/>
</dbReference>
<dbReference type="SUPFAM" id="SSF54975">
    <property type="entry name" value="Acylphosphatase/BLUF domain-like"/>
    <property type="match status" value="1"/>
</dbReference>
<dbReference type="Gene3D" id="3.30.70.100">
    <property type="match status" value="1"/>
</dbReference>
<dbReference type="Pfam" id="PF04940">
    <property type="entry name" value="BLUF"/>
    <property type="match status" value="1"/>
</dbReference>
<feature type="domain" description="BLUF" evidence="1">
    <location>
        <begin position="2"/>
        <end position="93"/>
    </location>
</feature>
<dbReference type="RefSeq" id="WP_096297127.1">
    <property type="nucleotide sequence ID" value="NZ_CP023406.1"/>
</dbReference>
<reference evidence="3" key="1">
    <citation type="submission" date="2017-09" db="EMBL/GenBank/DDBJ databases">
        <title>Luteimonas liuhanmingii sp.nov., isolated from the intestinal contents of Tibetan Plateau Pika in Yushu, Qinghai Province, China.</title>
        <authorList>
            <person name="Gui Z."/>
        </authorList>
    </citation>
    <scope>NUCLEOTIDE SEQUENCE [LARGE SCALE GENOMIC DNA]</scope>
    <source>
        <strain evidence="3">100111</strain>
    </source>
</reference>